<dbReference type="Pfam" id="PF07963">
    <property type="entry name" value="N_methyl"/>
    <property type="match status" value="1"/>
</dbReference>
<feature type="chain" id="PRO_5045840440" evidence="1">
    <location>
        <begin position="30"/>
        <end position="468"/>
    </location>
</feature>
<proteinExistence type="predicted"/>
<dbReference type="Pfam" id="PF04917">
    <property type="entry name" value="Shufflon_N"/>
    <property type="match status" value="2"/>
</dbReference>
<dbReference type="NCBIfam" id="TIGR02532">
    <property type="entry name" value="IV_pilin_GFxxxE"/>
    <property type="match status" value="1"/>
</dbReference>
<evidence type="ECO:0000256" key="1">
    <source>
        <dbReference type="SAM" id="SignalP"/>
    </source>
</evidence>
<feature type="domain" description="Bacterial shufflon protein N-terminal" evidence="2">
    <location>
        <begin position="342"/>
        <end position="409"/>
    </location>
</feature>
<accession>A0ABT5I8V9</accession>
<dbReference type="Proteomes" id="UP001221566">
    <property type="component" value="Unassembled WGS sequence"/>
</dbReference>
<name>A0ABT5I8V9_VOGIN</name>
<feature type="domain" description="Bacterial shufflon protein N-terminal" evidence="2">
    <location>
        <begin position="46"/>
        <end position="170"/>
    </location>
</feature>
<comment type="caution">
    <text evidence="3">The sequence shown here is derived from an EMBL/GenBank/DDBJ whole genome shotgun (WGS) entry which is preliminary data.</text>
</comment>
<reference evidence="3 4" key="1">
    <citation type="submission" date="2023-01" db="EMBL/GenBank/DDBJ databases">
        <title>Novel species of the genus Vogesella isolated from rivers.</title>
        <authorList>
            <person name="Lu H."/>
        </authorList>
    </citation>
    <scope>NUCLEOTIDE SEQUENCE [LARGE SCALE GENOMIC DNA]</scope>
    <source>
        <strain evidence="3 4">SH7W</strain>
    </source>
</reference>
<evidence type="ECO:0000313" key="3">
    <source>
        <dbReference type="EMBL" id="MDC7692558.1"/>
    </source>
</evidence>
<keyword evidence="1" id="KW-0732">Signal</keyword>
<evidence type="ECO:0000259" key="2">
    <source>
        <dbReference type="Pfam" id="PF04917"/>
    </source>
</evidence>
<dbReference type="InterPro" id="IPR012902">
    <property type="entry name" value="N_methyl_site"/>
</dbReference>
<sequence>MNKSTRNKQKGFTLTEVLLATVVTGSAMAAAYQWMQRSQDDTNLTISAQHHKMVMEAGAEYIKDNQATVLAGSTATSPYKITVAMLIAAKKLPDGFNPVNNFGQTQCVLVLQPATNNPVQLTVSEGGTELSDFQLARAVGEVGASGGGIYAATPAEATGADGSWKITGSTTPKLADFLSANCSGTTAAKGHFASTSFYSSTTQASRYLQKSNDPGRYDQTAMSDPLGLAVKTADSACDGTNEKGRLAIDSNQQLLLCQNIGGWKWKALTGYLKDPVANYASLPAAGNSSGDVRKTLDNQRHFTWNGASWIALAVDQNGNFAVPGALTVNGSKVVGDGGSNTWIQQSGKLNVTDSAGTYTDLQANDVTATGRTTSNDILVNSTVTEGTACSPNGLIARSGTGLLLSCQSGVWNKASGGGLGNTCAWYGGAGLGDHRFHTVTCPVGTYTNGWRGYASTYMDDQFALYCCS</sequence>
<evidence type="ECO:0000313" key="4">
    <source>
        <dbReference type="Proteomes" id="UP001221566"/>
    </source>
</evidence>
<gene>
    <name evidence="3" type="primary">pilV</name>
    <name evidence="3" type="ORF">PQU93_17490</name>
</gene>
<dbReference type="EMBL" id="JAQQKY010000016">
    <property type="protein sequence ID" value="MDC7692558.1"/>
    <property type="molecule type" value="Genomic_DNA"/>
</dbReference>
<protein>
    <submittedName>
        <fullName evidence="3">Shufflon system plasmid conjugative transfer pilus tip adhesin PilV</fullName>
    </submittedName>
</protein>
<keyword evidence="4" id="KW-1185">Reference proteome</keyword>
<organism evidence="3 4">
    <name type="scientific">Vogesella indigofera</name>
    <name type="common">Pseudomonas indigofera</name>
    <dbReference type="NCBI Taxonomy" id="45465"/>
    <lineage>
        <taxon>Bacteria</taxon>
        <taxon>Pseudomonadati</taxon>
        <taxon>Pseudomonadota</taxon>
        <taxon>Betaproteobacteria</taxon>
        <taxon>Neisseriales</taxon>
        <taxon>Chromobacteriaceae</taxon>
        <taxon>Vogesella</taxon>
    </lineage>
</organism>
<feature type="signal peptide" evidence="1">
    <location>
        <begin position="1"/>
        <end position="29"/>
    </location>
</feature>
<dbReference type="RefSeq" id="WP_272804142.1">
    <property type="nucleotide sequence ID" value="NZ_JAQQKY010000016.1"/>
</dbReference>
<dbReference type="InterPro" id="IPR007001">
    <property type="entry name" value="Shufflon_N"/>
</dbReference>